<dbReference type="Proteomes" id="UP000539642">
    <property type="component" value="Unassembled WGS sequence"/>
</dbReference>
<gene>
    <name evidence="1" type="ORF">HNQ81_002182</name>
</gene>
<keyword evidence="2" id="KW-1185">Reference proteome</keyword>
<evidence type="ECO:0000313" key="1">
    <source>
        <dbReference type="EMBL" id="MBB5348446.1"/>
    </source>
</evidence>
<proteinExistence type="predicted"/>
<protein>
    <submittedName>
        <fullName evidence="1">Uncharacterized protein</fullName>
    </submittedName>
</protein>
<reference evidence="1 2" key="1">
    <citation type="submission" date="2020-08" db="EMBL/GenBank/DDBJ databases">
        <title>Genomic Encyclopedia of Type Strains, Phase IV (KMG-IV): sequencing the most valuable type-strain genomes for metagenomic binning, comparative biology and taxonomic classification.</title>
        <authorList>
            <person name="Goeker M."/>
        </authorList>
    </citation>
    <scope>NUCLEOTIDE SEQUENCE [LARGE SCALE GENOMIC DNA]</scope>
    <source>
        <strain evidence="1 2">DSM 28570</strain>
    </source>
</reference>
<accession>A0A840UUD2</accession>
<comment type="caution">
    <text evidence="1">The sequence shown here is derived from an EMBL/GenBank/DDBJ whole genome shotgun (WGS) entry which is preliminary data.</text>
</comment>
<dbReference type="EMBL" id="JACHEO010000012">
    <property type="protein sequence ID" value="MBB5348446.1"/>
    <property type="molecule type" value="Genomic_DNA"/>
</dbReference>
<organism evidence="1 2">
    <name type="scientific">Desulfoprunum benzoelyticum</name>
    <dbReference type="NCBI Taxonomy" id="1506996"/>
    <lineage>
        <taxon>Bacteria</taxon>
        <taxon>Pseudomonadati</taxon>
        <taxon>Thermodesulfobacteriota</taxon>
        <taxon>Desulfobulbia</taxon>
        <taxon>Desulfobulbales</taxon>
        <taxon>Desulfobulbaceae</taxon>
        <taxon>Desulfoprunum</taxon>
    </lineage>
</organism>
<sequence>MARLAINGKLLWSQQKTFICHYPSLQKIQNSISPSPGEVKESIHELWVSHSKDASTVSPMFYLARSTRCRQRALPESIRKARPKWVLPVRGCPGAGMVVGWPCSRRQRIYSRGLKGETASHEAAIAGTGNTSDGSFKLLRARCFRPCPQQDVDAMDIAVPRGTKSAGWALSSGLDSGTGKT</sequence>
<name>A0A840UUD2_9BACT</name>
<evidence type="ECO:0000313" key="2">
    <source>
        <dbReference type="Proteomes" id="UP000539642"/>
    </source>
</evidence>
<dbReference type="AlphaFoldDB" id="A0A840UUD2"/>